<dbReference type="Proteomes" id="UP001210380">
    <property type="component" value="Unassembled WGS sequence"/>
</dbReference>
<dbReference type="EMBL" id="JAQGLA010000035">
    <property type="protein sequence ID" value="MDA3627909.1"/>
    <property type="molecule type" value="Genomic_DNA"/>
</dbReference>
<evidence type="ECO:0000313" key="1">
    <source>
        <dbReference type="EMBL" id="MDA3627909.1"/>
    </source>
</evidence>
<gene>
    <name evidence="1" type="ORF">OU415_20920</name>
</gene>
<proteinExistence type="predicted"/>
<evidence type="ECO:0008006" key="3">
    <source>
        <dbReference type="Google" id="ProtNLM"/>
    </source>
</evidence>
<evidence type="ECO:0000313" key="2">
    <source>
        <dbReference type="Proteomes" id="UP001210380"/>
    </source>
</evidence>
<name>A0ABT4V3D6_9PSEU</name>
<organism evidence="1 2">
    <name type="scientific">Saccharopolyspora oryzae</name>
    <dbReference type="NCBI Taxonomy" id="2997343"/>
    <lineage>
        <taxon>Bacteria</taxon>
        <taxon>Bacillati</taxon>
        <taxon>Actinomycetota</taxon>
        <taxon>Actinomycetes</taxon>
        <taxon>Pseudonocardiales</taxon>
        <taxon>Pseudonocardiaceae</taxon>
        <taxon>Saccharopolyspora</taxon>
    </lineage>
</organism>
<protein>
    <recommendedName>
        <fullName evidence="3">Tetratricopeptide repeat protein</fullName>
    </recommendedName>
</protein>
<accession>A0ABT4V3D6</accession>
<keyword evidence="2" id="KW-1185">Reference proteome</keyword>
<sequence>MADVGGSEMMQDEQDRARHELLLRLAPRLPDDVVWQARSWLAAGHWAHAARLITQVFLEWNEPLPPDAREILLDGADPLTAERVELLEHVDDVSVLLWEFEPREDETSQRCAEVVRAYLEDQPGTHTAWSAWRTPAGGAPLIARPLHLVETQGGMKPHVIAAELADRLWRSGLPSPQVEVFTPDSPLDTYYHAPALVAGREIHATGPLPHIELARFDENSEDREPPGPNRDAQLEYLDSGTPLTEEDALVPDLFEDDEEPVVPVALRTDGTWIWSDLTTHYLRTRGIALPEPFRTHVANAGPKARIPTRREWVAMVDLENAPQPA</sequence>
<reference evidence="1 2" key="1">
    <citation type="submission" date="2022-11" db="EMBL/GenBank/DDBJ databases">
        <title>Draft genome sequence of Saccharopolyspora sp. WRP15-2 isolated from rhizosphere soils of wild rice in Thailand.</title>
        <authorList>
            <person name="Duangmal K."/>
            <person name="Kammanee S."/>
            <person name="Muangham S."/>
        </authorList>
    </citation>
    <scope>NUCLEOTIDE SEQUENCE [LARGE SCALE GENOMIC DNA]</scope>
    <source>
        <strain evidence="1 2">WRP15-2</strain>
    </source>
</reference>
<dbReference type="RefSeq" id="WP_270950609.1">
    <property type="nucleotide sequence ID" value="NZ_JAQGLA010000035.1"/>
</dbReference>
<comment type="caution">
    <text evidence="1">The sequence shown here is derived from an EMBL/GenBank/DDBJ whole genome shotgun (WGS) entry which is preliminary data.</text>
</comment>